<dbReference type="GO" id="GO:0032040">
    <property type="term" value="C:small-subunit processome"/>
    <property type="evidence" value="ECO:0007669"/>
    <property type="project" value="InterPro"/>
</dbReference>
<dbReference type="AlphaFoldDB" id="A0AA91PYV5"/>
<dbReference type="KEGG" id="clus:A9F13_11g01617"/>
<dbReference type="EMBL" id="LYUB02000011">
    <property type="protein sequence ID" value="OVF07815.1"/>
    <property type="molecule type" value="Genomic_DNA"/>
</dbReference>
<dbReference type="Proteomes" id="UP000195602">
    <property type="component" value="Unassembled WGS sequence"/>
</dbReference>
<keyword evidence="2" id="KW-0690">Ribosome biogenesis</keyword>
<reference evidence="10 11" key="1">
    <citation type="submission" date="2017-04" db="EMBL/GenBank/DDBJ databases">
        <title>Draft genome of the yeast Clavispora lusitaniae type strain CBS 6936.</title>
        <authorList>
            <person name="Durrens P."/>
            <person name="Klopp C."/>
            <person name="Biteau N."/>
            <person name="Fitton-Ouhabi V."/>
            <person name="Dementhon K."/>
            <person name="Accoceberry I."/>
            <person name="Sherman D.J."/>
            <person name="Noel T."/>
        </authorList>
    </citation>
    <scope>NUCLEOTIDE SEQUENCE [LARGE SCALE GENOMIC DNA]</scope>
    <source>
        <strain evidence="10 11">CBS 6936</strain>
    </source>
</reference>
<dbReference type="Gene3D" id="3.40.50.1010">
    <property type="entry name" value="5'-nuclease"/>
    <property type="match status" value="1"/>
</dbReference>
<proteinExistence type="inferred from homology"/>
<keyword evidence="4" id="KW-0539">Nucleus</keyword>
<evidence type="ECO:0000256" key="2">
    <source>
        <dbReference type="ARBA" id="ARBA00022517"/>
    </source>
</evidence>
<feature type="compositionally biased region" description="Basic and acidic residues" evidence="8">
    <location>
        <begin position="256"/>
        <end position="276"/>
    </location>
</feature>
<comment type="caution">
    <text evidence="10">The sequence shown here is derived from an EMBL/GenBank/DDBJ whole genome shotgun (WGS) entry which is preliminary data.</text>
</comment>
<dbReference type="Pfam" id="PF24779">
    <property type="entry name" value="UTP23_sensor"/>
    <property type="match status" value="1"/>
</dbReference>
<feature type="compositionally biased region" description="Basic residues" evidence="8">
    <location>
        <begin position="222"/>
        <end position="232"/>
    </location>
</feature>
<name>A0AA91PYV5_CLALS</name>
<dbReference type="InterPro" id="IPR029060">
    <property type="entry name" value="PIN-like_dom_sf"/>
</dbReference>
<evidence type="ECO:0000259" key="9">
    <source>
        <dbReference type="Pfam" id="PF24779"/>
    </source>
</evidence>
<comment type="function">
    <text evidence="5">Involved in rRNA-processing and ribosome biogenesis.</text>
</comment>
<organism evidence="10 11">
    <name type="scientific">Clavispora lusitaniae</name>
    <name type="common">Candida lusitaniae</name>
    <dbReference type="NCBI Taxonomy" id="36911"/>
    <lineage>
        <taxon>Eukaryota</taxon>
        <taxon>Fungi</taxon>
        <taxon>Dikarya</taxon>
        <taxon>Ascomycota</taxon>
        <taxon>Saccharomycotina</taxon>
        <taxon>Pichiomycetes</taxon>
        <taxon>Metschnikowiaceae</taxon>
        <taxon>Clavispora</taxon>
    </lineage>
</organism>
<evidence type="ECO:0000256" key="3">
    <source>
        <dbReference type="ARBA" id="ARBA00022552"/>
    </source>
</evidence>
<evidence type="ECO:0000256" key="1">
    <source>
        <dbReference type="ARBA" id="ARBA00004604"/>
    </source>
</evidence>
<protein>
    <recommendedName>
        <fullName evidence="7">U three protein 23</fullName>
    </recommendedName>
</protein>
<dbReference type="PANTHER" id="PTHR12416">
    <property type="entry name" value="RRNA-PROCESSING PROTEIN UTP23 HOMOLOG"/>
    <property type="match status" value="1"/>
</dbReference>
<gene>
    <name evidence="10" type="ORF">A9F13_11g01617</name>
</gene>
<dbReference type="GO" id="GO:0006364">
    <property type="term" value="P:rRNA processing"/>
    <property type="evidence" value="ECO:0007669"/>
    <property type="project" value="UniProtKB-KW"/>
</dbReference>
<keyword evidence="3" id="KW-0698">rRNA processing</keyword>
<dbReference type="InterPro" id="IPR057776">
    <property type="entry name" value="UTP23_sensor"/>
</dbReference>
<evidence type="ECO:0000256" key="7">
    <source>
        <dbReference type="ARBA" id="ARBA00076388"/>
    </source>
</evidence>
<evidence type="ECO:0000256" key="6">
    <source>
        <dbReference type="ARBA" id="ARBA00038503"/>
    </source>
</evidence>
<sequence length="305" mass="34502">MRQKRAKSYKKQMNLYLHTFKFREPFQTIVDDELVLTCDKASFDLTKGLNRTIQGETKPMITQCCMQALYSTNNQRAIETAKQFERRRCNHPPKDPKPPAECIESIVNIDGVNKHRYIVASQSIGLRKRLRGVPGVPLIFMNRSVMVMEPASSASQRAAAMHENAKLTAGLNDSKVGYVEKDAPENETDESRKKKKRKGPSEPNPLSIKKKKAEPKPEPKEQKKKRSRRHKKASDVEKASDNENANYSGQESAAQNEEKVLNKEEGNEITKVKDIESSADQNVETTEPVVKHNEMEQEDSSSSSS</sequence>
<evidence type="ECO:0000256" key="5">
    <source>
        <dbReference type="ARBA" id="ARBA00037300"/>
    </source>
</evidence>
<comment type="similarity">
    <text evidence="6">Belongs to the UTP23/FCF1 family. UTP23 subfamily.</text>
</comment>
<evidence type="ECO:0000313" key="11">
    <source>
        <dbReference type="Proteomes" id="UP000195602"/>
    </source>
</evidence>
<feature type="domain" description="UTP23 sensor motif region" evidence="9">
    <location>
        <begin position="194"/>
        <end position="212"/>
    </location>
</feature>
<dbReference type="InterPro" id="IPR006984">
    <property type="entry name" value="Fcf1/UTP23"/>
</dbReference>
<dbReference type="FunFam" id="3.40.50.1010:FF:000006">
    <property type="entry name" value="rRNA-processing protein UTP23 homolog"/>
    <property type="match status" value="1"/>
</dbReference>
<evidence type="ECO:0000256" key="4">
    <source>
        <dbReference type="ARBA" id="ARBA00023242"/>
    </source>
</evidence>
<feature type="region of interest" description="Disordered" evidence="8">
    <location>
        <begin position="172"/>
        <end position="305"/>
    </location>
</feature>
<dbReference type="SUPFAM" id="SSF88723">
    <property type="entry name" value="PIN domain-like"/>
    <property type="match status" value="1"/>
</dbReference>
<feature type="compositionally biased region" description="Basic and acidic residues" evidence="8">
    <location>
        <begin position="178"/>
        <end position="192"/>
    </location>
</feature>
<comment type="subcellular location">
    <subcellularLocation>
        <location evidence="1">Nucleus</location>
        <location evidence="1">Nucleolus</location>
    </subcellularLocation>
</comment>
<evidence type="ECO:0000313" key="10">
    <source>
        <dbReference type="EMBL" id="OVF07815.1"/>
    </source>
</evidence>
<accession>A0AA91PYV5</accession>
<dbReference type="Pfam" id="PF04900">
    <property type="entry name" value="Fcf1"/>
    <property type="match status" value="1"/>
</dbReference>
<dbReference type="CDD" id="cd09865">
    <property type="entry name" value="PIN_ScUtp23p-like"/>
    <property type="match status" value="1"/>
</dbReference>
<feature type="compositionally biased region" description="Polar residues" evidence="8">
    <location>
        <begin position="242"/>
        <end position="255"/>
    </location>
</feature>
<evidence type="ECO:0000256" key="8">
    <source>
        <dbReference type="SAM" id="MobiDB-lite"/>
    </source>
</evidence>